<proteinExistence type="predicted"/>
<feature type="compositionally biased region" description="Acidic residues" evidence="1">
    <location>
        <begin position="18"/>
        <end position="38"/>
    </location>
</feature>
<keyword evidence="3" id="KW-1185">Reference proteome</keyword>
<dbReference type="Proteomes" id="UP000077755">
    <property type="component" value="Chromosome 9"/>
</dbReference>
<feature type="compositionally biased region" description="Basic and acidic residues" evidence="1">
    <location>
        <begin position="98"/>
        <end position="117"/>
    </location>
</feature>
<gene>
    <name evidence="2" type="ORF">DCAR_0934959</name>
</gene>
<dbReference type="AlphaFoldDB" id="A0A175YGA3"/>
<protein>
    <submittedName>
        <fullName evidence="2">Uncharacterized protein</fullName>
    </submittedName>
</protein>
<accession>A0A175YGA3</accession>
<feature type="compositionally biased region" description="Acidic residues" evidence="1">
    <location>
        <begin position="153"/>
        <end position="163"/>
    </location>
</feature>
<dbReference type="Gramene" id="KZM82555">
    <property type="protein sequence ID" value="KZM82555"/>
    <property type="gene ID" value="DCAR_030124"/>
</dbReference>
<dbReference type="EMBL" id="CP093351">
    <property type="protein sequence ID" value="WOH15419.1"/>
    <property type="molecule type" value="Genomic_DNA"/>
</dbReference>
<organism evidence="2 3">
    <name type="scientific">Daucus carota subsp. sativus</name>
    <name type="common">Carrot</name>
    <dbReference type="NCBI Taxonomy" id="79200"/>
    <lineage>
        <taxon>Eukaryota</taxon>
        <taxon>Viridiplantae</taxon>
        <taxon>Streptophyta</taxon>
        <taxon>Embryophyta</taxon>
        <taxon>Tracheophyta</taxon>
        <taxon>Spermatophyta</taxon>
        <taxon>Magnoliopsida</taxon>
        <taxon>eudicotyledons</taxon>
        <taxon>Gunneridae</taxon>
        <taxon>Pentapetalae</taxon>
        <taxon>asterids</taxon>
        <taxon>campanulids</taxon>
        <taxon>Apiales</taxon>
        <taxon>Apiaceae</taxon>
        <taxon>Apioideae</taxon>
        <taxon>Scandiceae</taxon>
        <taxon>Daucinae</taxon>
        <taxon>Daucus</taxon>
        <taxon>Daucus sect. Daucus</taxon>
    </lineage>
</organism>
<reference evidence="2" key="1">
    <citation type="journal article" date="2016" name="Nat. Genet.">
        <title>A high-quality carrot genome assembly provides new insights into carotenoid accumulation and asterid genome evolution.</title>
        <authorList>
            <person name="Iorizzo M."/>
            <person name="Ellison S."/>
            <person name="Senalik D."/>
            <person name="Zeng P."/>
            <person name="Satapoomin P."/>
            <person name="Huang J."/>
            <person name="Bowman M."/>
            <person name="Iovene M."/>
            <person name="Sanseverino W."/>
            <person name="Cavagnaro P."/>
            <person name="Yildiz M."/>
            <person name="Macko-Podgorni A."/>
            <person name="Moranska E."/>
            <person name="Grzebelus E."/>
            <person name="Grzebelus D."/>
            <person name="Ashrafi H."/>
            <person name="Zheng Z."/>
            <person name="Cheng S."/>
            <person name="Spooner D."/>
            <person name="Van Deynze A."/>
            <person name="Simon P."/>
        </authorList>
    </citation>
    <scope>NUCLEOTIDE SEQUENCE</scope>
    <source>
        <tissue evidence="2">Leaf</tissue>
    </source>
</reference>
<feature type="region of interest" description="Disordered" evidence="1">
    <location>
        <begin position="87"/>
        <end position="133"/>
    </location>
</feature>
<sequence length="247" mass="27642">MEYPDQGPPLTQQSQDLEANEAEEEGEAASEESEDDETPLAVAAKKIRQMKLRTLGLTTTKDSPVMVAAAKLKTLKQIMDSEKQQEKTVAEQQALEMEDARRKTVKKEMQQRIDKGKMPMQTSQVEPRRSTRLFQKTAFSKFTNTEDNPVVLDEPEAEAEEDTLQTKEHSPPVQINSYTGPMKLGKKKPPPVKQFKTIVGQTELKSAPFLSHGRNVITKSSLAKALSNLKKTYLPGSTTKEKDTQQP</sequence>
<feature type="region of interest" description="Disordered" evidence="1">
    <location>
        <begin position="145"/>
        <end position="192"/>
    </location>
</feature>
<evidence type="ECO:0000313" key="3">
    <source>
        <dbReference type="Proteomes" id="UP000077755"/>
    </source>
</evidence>
<reference evidence="2" key="2">
    <citation type="submission" date="2022-03" db="EMBL/GenBank/DDBJ databases">
        <title>Draft title - Genomic analysis of global carrot germplasm unveils the trajectory of domestication and the origin of high carotenoid orange carrot.</title>
        <authorList>
            <person name="Iorizzo M."/>
            <person name="Ellison S."/>
            <person name="Senalik D."/>
            <person name="Macko-Podgorni A."/>
            <person name="Grzebelus D."/>
            <person name="Bostan H."/>
            <person name="Rolling W."/>
            <person name="Curaba J."/>
            <person name="Simon P."/>
        </authorList>
    </citation>
    <scope>NUCLEOTIDE SEQUENCE</scope>
    <source>
        <tissue evidence="2">Leaf</tissue>
    </source>
</reference>
<feature type="region of interest" description="Disordered" evidence="1">
    <location>
        <begin position="1"/>
        <end position="41"/>
    </location>
</feature>
<name>A0A175YGA3_DAUCS</name>
<evidence type="ECO:0000256" key="1">
    <source>
        <dbReference type="SAM" id="MobiDB-lite"/>
    </source>
</evidence>
<evidence type="ECO:0000313" key="2">
    <source>
        <dbReference type="EMBL" id="WOH15419.1"/>
    </source>
</evidence>